<evidence type="ECO:0000256" key="2">
    <source>
        <dbReference type="ARBA" id="ARBA00022741"/>
    </source>
</evidence>
<dbReference type="Proteomes" id="UP000643672">
    <property type="component" value="Unassembled WGS sequence"/>
</dbReference>
<dbReference type="PROSITE" id="PS51219">
    <property type="entry name" value="DPCK"/>
    <property type="match status" value="1"/>
</dbReference>
<reference evidence="10" key="1">
    <citation type="submission" date="2016-09" db="EMBL/GenBank/DDBJ databases">
        <title>Genome Sequence of Bathymodiolus thermophilus sulfur-oxidizing gill endosymbiont.</title>
        <authorList>
            <person name="Ponnudurai R."/>
            <person name="Kleiner M."/>
            <person name="Sayavedra L."/>
            <person name="Thuermer A."/>
            <person name="Felbeck H."/>
            <person name="Schlueter R."/>
            <person name="Schweder T."/>
            <person name="Markert S."/>
        </authorList>
    </citation>
    <scope>NUCLEOTIDE SEQUENCE [LARGE SCALE GENOMIC DNA]</scope>
    <source>
        <strain evidence="10">BAT/CrabSpa'14</strain>
    </source>
</reference>
<accession>A0A1J5U7L7</accession>
<comment type="similarity">
    <text evidence="1 5">Belongs to the CoaE family.</text>
</comment>
<dbReference type="HAMAP" id="MF_00376">
    <property type="entry name" value="Dephospho_CoA_kinase"/>
    <property type="match status" value="1"/>
</dbReference>
<dbReference type="KEGG" id="bthg:MS2017_2097"/>
<keyword evidence="4 5" id="KW-0173">Coenzyme A biosynthesis</keyword>
<evidence type="ECO:0000313" key="7">
    <source>
        <dbReference type="EMBL" id="AYQ57750.1"/>
    </source>
</evidence>
<gene>
    <name evidence="5" type="primary">coaE</name>
    <name evidence="9" type="ORF">BGC33_14985</name>
    <name evidence="7" type="ORF">MS2017_2097</name>
    <name evidence="8" type="ORF">THERMOS_176</name>
</gene>
<keyword evidence="12" id="KW-1185">Reference proteome</keyword>
<evidence type="ECO:0000256" key="1">
    <source>
        <dbReference type="ARBA" id="ARBA00009018"/>
    </source>
</evidence>
<evidence type="ECO:0000313" key="8">
    <source>
        <dbReference type="EMBL" id="CAB5494836.1"/>
    </source>
</evidence>
<dbReference type="InterPro" id="IPR027417">
    <property type="entry name" value="P-loop_NTPase"/>
</dbReference>
<dbReference type="EC" id="2.7.1.24" evidence="5 6"/>
<dbReference type="Proteomes" id="UP000278334">
    <property type="component" value="Chromosome"/>
</dbReference>
<reference evidence="9" key="2">
    <citation type="journal article" date="2017" name="Stand. Genomic Sci.">
        <title>Genome sequence of the sulfur-oxidizing Bathymodiolus thermophilus gill endosymbiont.</title>
        <authorList>
            <person name="Ponnudurai R."/>
            <person name="Sayavedra L."/>
            <person name="Kleiner M."/>
            <person name="Heiden S.E."/>
            <person name="Thurmer A."/>
            <person name="Felbeck H."/>
            <person name="Schluter R."/>
            <person name="Sievert S.M."/>
            <person name="Daniel R."/>
            <person name="Schweder T."/>
            <person name="Markert S."/>
        </authorList>
    </citation>
    <scope>NUCLEOTIDE SEQUENCE</scope>
    <source>
        <strain evidence="9">BAT/CrabSpa'14</strain>
    </source>
</reference>
<reference evidence="7 11" key="3">
    <citation type="submission" date="2017-11" db="EMBL/GenBank/DDBJ databases">
        <title>Genome sequence of the bacterial symbiont EPR9N from a vent mussel Bathymodiolus thermophilus.</title>
        <authorList>
            <person name="Won Y.-J."/>
        </authorList>
    </citation>
    <scope>NUCLEOTIDE SEQUENCE [LARGE SCALE GENOMIC DNA]</scope>
    <source>
        <strain evidence="7 11">EPR9N</strain>
    </source>
</reference>
<evidence type="ECO:0000313" key="11">
    <source>
        <dbReference type="Proteomes" id="UP000278334"/>
    </source>
</evidence>
<dbReference type="Gene3D" id="3.40.50.300">
    <property type="entry name" value="P-loop containing nucleotide triphosphate hydrolases"/>
    <property type="match status" value="1"/>
</dbReference>
<evidence type="ECO:0000313" key="9">
    <source>
        <dbReference type="EMBL" id="OIR24830.1"/>
    </source>
</evidence>
<dbReference type="PANTHER" id="PTHR10695:SF46">
    <property type="entry name" value="BIFUNCTIONAL COENZYME A SYNTHASE-RELATED"/>
    <property type="match status" value="1"/>
</dbReference>
<dbReference type="NCBIfam" id="TIGR00152">
    <property type="entry name" value="dephospho-CoA kinase"/>
    <property type="match status" value="1"/>
</dbReference>
<evidence type="ECO:0000256" key="3">
    <source>
        <dbReference type="ARBA" id="ARBA00022840"/>
    </source>
</evidence>
<dbReference type="GO" id="GO:0004140">
    <property type="term" value="F:dephospho-CoA kinase activity"/>
    <property type="evidence" value="ECO:0007669"/>
    <property type="project" value="UniProtKB-UniRule"/>
</dbReference>
<protein>
    <recommendedName>
        <fullName evidence="5 6">Dephospho-CoA kinase</fullName>
        <ecNumber evidence="5 6">2.7.1.24</ecNumber>
    </recommendedName>
    <alternativeName>
        <fullName evidence="5">Dephosphocoenzyme A kinase</fullName>
    </alternativeName>
</protein>
<keyword evidence="3 5" id="KW-0067">ATP-binding</keyword>
<keyword evidence="5 9" id="KW-0418">Kinase</keyword>
<dbReference type="GO" id="GO:0005524">
    <property type="term" value="F:ATP binding"/>
    <property type="evidence" value="ECO:0007669"/>
    <property type="project" value="UniProtKB-UniRule"/>
</dbReference>
<comment type="pathway">
    <text evidence="5">Cofactor biosynthesis; coenzyme A biosynthesis; CoA from (R)-pantothenate: step 5/5.</text>
</comment>
<dbReference type="UniPathway" id="UPA00241">
    <property type="reaction ID" value="UER00356"/>
</dbReference>
<evidence type="ECO:0000256" key="4">
    <source>
        <dbReference type="ARBA" id="ARBA00022993"/>
    </source>
</evidence>
<comment type="subcellular location">
    <subcellularLocation>
        <location evidence="5">Cytoplasm</location>
    </subcellularLocation>
</comment>
<reference evidence="8 12" key="4">
    <citation type="submission" date="2020-05" db="EMBL/GenBank/DDBJ databases">
        <authorList>
            <person name="Petersen J."/>
            <person name="Sayavedra L."/>
        </authorList>
    </citation>
    <scope>NUCLEOTIDE SEQUENCE [LARGE SCALE GENOMIC DNA]</scope>
    <source>
        <strain evidence="8">B thermophilus SOXS</strain>
    </source>
</reference>
<dbReference type="InterPro" id="IPR001977">
    <property type="entry name" value="Depp_CoAkinase"/>
</dbReference>
<dbReference type="EMBL" id="CAESAQ020000013">
    <property type="protein sequence ID" value="CAB5494836.1"/>
    <property type="molecule type" value="Genomic_DNA"/>
</dbReference>
<feature type="binding site" evidence="5">
    <location>
        <begin position="15"/>
        <end position="20"/>
    </location>
    <ligand>
        <name>ATP</name>
        <dbReference type="ChEBI" id="CHEBI:30616"/>
    </ligand>
</feature>
<evidence type="ECO:0000256" key="6">
    <source>
        <dbReference type="NCBIfam" id="TIGR00152"/>
    </source>
</evidence>
<evidence type="ECO:0000256" key="5">
    <source>
        <dbReference type="HAMAP-Rule" id="MF_00376"/>
    </source>
</evidence>
<dbReference type="SUPFAM" id="SSF52540">
    <property type="entry name" value="P-loop containing nucleoside triphosphate hydrolases"/>
    <property type="match status" value="1"/>
</dbReference>
<dbReference type="PANTHER" id="PTHR10695">
    <property type="entry name" value="DEPHOSPHO-COA KINASE-RELATED"/>
    <property type="match status" value="1"/>
</dbReference>
<dbReference type="CDD" id="cd02022">
    <property type="entry name" value="DPCK"/>
    <property type="match status" value="1"/>
</dbReference>
<sequence length="202" mass="22735">MIMTVLKIALTGGIACGKSQLAQIFAKFGVDVIQLDNISKEITAPKSAGIKELIDAFGKKIVHPNGGLNRAVLREILLASKSNQATIERILHPKILTKMQEKIETLEKPLVIIEIPLLIEGFKYFFDRAIVVTCHNKNQLERLINRTNIDEKLAKKMIAAQINQEERLKITELLPSDIVENNNTVSDLEQRAEQLYQKLINL</sequence>
<comment type="catalytic activity">
    <reaction evidence="5">
        <text>3'-dephospho-CoA + ATP = ADP + CoA + H(+)</text>
        <dbReference type="Rhea" id="RHEA:18245"/>
        <dbReference type="ChEBI" id="CHEBI:15378"/>
        <dbReference type="ChEBI" id="CHEBI:30616"/>
        <dbReference type="ChEBI" id="CHEBI:57287"/>
        <dbReference type="ChEBI" id="CHEBI:57328"/>
        <dbReference type="ChEBI" id="CHEBI:456216"/>
        <dbReference type="EC" id="2.7.1.24"/>
    </reaction>
</comment>
<dbReference type="GO" id="GO:0005737">
    <property type="term" value="C:cytoplasm"/>
    <property type="evidence" value="ECO:0007669"/>
    <property type="project" value="UniProtKB-SubCell"/>
</dbReference>
<evidence type="ECO:0000313" key="12">
    <source>
        <dbReference type="Proteomes" id="UP000643672"/>
    </source>
</evidence>
<dbReference type="EMBL" id="CP024634">
    <property type="protein sequence ID" value="AYQ57750.1"/>
    <property type="molecule type" value="Genomic_DNA"/>
</dbReference>
<keyword evidence="5" id="KW-0963">Cytoplasm</keyword>
<name>A0A1J5U7L7_9GAMM</name>
<dbReference type="EMBL" id="MIQH01000508">
    <property type="protein sequence ID" value="OIR24830.1"/>
    <property type="molecule type" value="Genomic_DNA"/>
</dbReference>
<dbReference type="AlphaFoldDB" id="A0A1J5U7L7"/>
<dbReference type="Proteomes" id="UP000182798">
    <property type="component" value="Unassembled WGS sequence"/>
</dbReference>
<dbReference type="GO" id="GO:0015937">
    <property type="term" value="P:coenzyme A biosynthetic process"/>
    <property type="evidence" value="ECO:0007669"/>
    <property type="project" value="UniProtKB-UniRule"/>
</dbReference>
<organism evidence="9 10">
    <name type="scientific">Bathymodiolus thermophilus thioautotrophic gill symbiont</name>
    <dbReference type="NCBI Taxonomy" id="2360"/>
    <lineage>
        <taxon>Bacteria</taxon>
        <taxon>Pseudomonadati</taxon>
        <taxon>Pseudomonadota</taxon>
        <taxon>Gammaproteobacteria</taxon>
        <taxon>sulfur-oxidizing symbionts</taxon>
    </lineage>
</organism>
<dbReference type="Pfam" id="PF01121">
    <property type="entry name" value="CoaE"/>
    <property type="match status" value="1"/>
</dbReference>
<proteinExistence type="inferred from homology"/>
<comment type="function">
    <text evidence="5">Catalyzes the phosphorylation of the 3'-hydroxyl group of dephosphocoenzyme A to form coenzyme A.</text>
</comment>
<keyword evidence="5 8" id="KW-0808">Transferase</keyword>
<keyword evidence="2 5" id="KW-0547">Nucleotide-binding</keyword>
<evidence type="ECO:0000313" key="10">
    <source>
        <dbReference type="Proteomes" id="UP000182798"/>
    </source>
</evidence>